<dbReference type="Proteomes" id="UP000596661">
    <property type="component" value="Chromosome 3"/>
</dbReference>
<dbReference type="InterPro" id="IPR036397">
    <property type="entry name" value="RNaseH_sf"/>
</dbReference>
<name>A0A803P8J4_CANSA</name>
<protein>
    <recommendedName>
        <fullName evidence="1">RNase H type-1 domain-containing protein</fullName>
    </recommendedName>
</protein>
<accession>A0A803P8J4</accession>
<dbReference type="PANTHER" id="PTHR33116:SF86">
    <property type="entry name" value="REVERSE TRANSCRIPTASE DOMAIN-CONTAINING PROTEIN"/>
    <property type="match status" value="1"/>
</dbReference>
<dbReference type="PANTHER" id="PTHR33116">
    <property type="entry name" value="REVERSE TRANSCRIPTASE ZINC-BINDING DOMAIN-CONTAINING PROTEIN-RELATED-RELATED"/>
    <property type="match status" value="1"/>
</dbReference>
<evidence type="ECO:0000313" key="2">
    <source>
        <dbReference type="EnsemblPlants" id="cds.evm.model.03.320"/>
    </source>
</evidence>
<dbReference type="GO" id="GO:0004523">
    <property type="term" value="F:RNA-DNA hybrid ribonuclease activity"/>
    <property type="evidence" value="ECO:0007669"/>
    <property type="project" value="InterPro"/>
</dbReference>
<dbReference type="InterPro" id="IPR002156">
    <property type="entry name" value="RNaseH_domain"/>
</dbReference>
<dbReference type="GO" id="GO:0003676">
    <property type="term" value="F:nucleic acid binding"/>
    <property type="evidence" value="ECO:0007669"/>
    <property type="project" value="InterPro"/>
</dbReference>
<dbReference type="PROSITE" id="PS50879">
    <property type="entry name" value="RNASE_H_1"/>
    <property type="match status" value="1"/>
</dbReference>
<dbReference type="AlphaFoldDB" id="A0A803P8J4"/>
<sequence length="561" mass="64025">MIHGIKISRNAPPISHLMFADDTILFARANTREAENLLLCLNTYEAWSGQQCSKPKSSVLISNNIPADKKKEILQALSIDEVNGEEKHLGNPFIFKRRKRENYVKLKESMLQKLEGWKMKLLSYAGRLTLIKSVAAAMPIYMMSTNKVPISTCRGLDAILRKGEKQNLKGVHHVGADGSSIDFWNQPWIPWLDHNEFKELMDRLKLKRFTVKTIADISIGNEWNKEMVIPIFGEELGNKIMDIPRLPFPYRDRIIWKESQDGVFSVKRAYGVDQRFVTEKECPLCYGDIETSLHLFKECSFAKALWFSGPFPMRIEEYPGESMIDFLCHLIKSFPNCKRSEMITYSGCILDQIWRQRNNCLLSTVNANIDQARYKVLKAFSEMTDACLKEGINEWDRRTLLCTEGITTQMETPVQELKANHVIFTDASWKQGKAGLAAIMVNRSDGKWFFRTQSIVASTAMEAELRAILMALEWAIENNWKEIQILSDSQSITQALSKGVCPPDWKNFNVSLKIISLSKLLISCSFTYINRSGNSYADDLAKNARISSNSVDFVKGRVIPL</sequence>
<dbReference type="EnsemblPlants" id="evm.model.03.320">
    <property type="protein sequence ID" value="cds.evm.model.03.320"/>
    <property type="gene ID" value="evm.TU.03.320"/>
</dbReference>
<reference evidence="2" key="2">
    <citation type="submission" date="2021-03" db="UniProtKB">
        <authorList>
            <consortium name="EnsemblPlants"/>
        </authorList>
    </citation>
    <scope>IDENTIFICATION</scope>
</reference>
<feature type="domain" description="RNase H type-1" evidence="1">
    <location>
        <begin position="417"/>
        <end position="546"/>
    </location>
</feature>
<dbReference type="EMBL" id="UZAU01000251">
    <property type="status" value="NOT_ANNOTATED_CDS"/>
    <property type="molecule type" value="Genomic_DNA"/>
</dbReference>
<dbReference type="Gene3D" id="3.30.420.10">
    <property type="entry name" value="Ribonuclease H-like superfamily/Ribonuclease H"/>
    <property type="match status" value="1"/>
</dbReference>
<evidence type="ECO:0000313" key="3">
    <source>
        <dbReference type="Proteomes" id="UP000596661"/>
    </source>
</evidence>
<evidence type="ECO:0000259" key="1">
    <source>
        <dbReference type="PROSITE" id="PS50879"/>
    </source>
</evidence>
<dbReference type="SUPFAM" id="SSF53098">
    <property type="entry name" value="Ribonuclease H-like"/>
    <property type="match status" value="1"/>
</dbReference>
<dbReference type="CDD" id="cd06222">
    <property type="entry name" value="RNase_H_like"/>
    <property type="match status" value="1"/>
</dbReference>
<organism evidence="2 3">
    <name type="scientific">Cannabis sativa</name>
    <name type="common">Hemp</name>
    <name type="synonym">Marijuana</name>
    <dbReference type="NCBI Taxonomy" id="3483"/>
    <lineage>
        <taxon>Eukaryota</taxon>
        <taxon>Viridiplantae</taxon>
        <taxon>Streptophyta</taxon>
        <taxon>Embryophyta</taxon>
        <taxon>Tracheophyta</taxon>
        <taxon>Spermatophyta</taxon>
        <taxon>Magnoliopsida</taxon>
        <taxon>eudicotyledons</taxon>
        <taxon>Gunneridae</taxon>
        <taxon>Pentapetalae</taxon>
        <taxon>rosids</taxon>
        <taxon>fabids</taxon>
        <taxon>Rosales</taxon>
        <taxon>Cannabaceae</taxon>
        <taxon>Cannabis</taxon>
    </lineage>
</organism>
<dbReference type="InterPro" id="IPR044730">
    <property type="entry name" value="RNase_H-like_dom_plant"/>
</dbReference>
<dbReference type="Gramene" id="evm.model.03.320">
    <property type="protein sequence ID" value="cds.evm.model.03.320"/>
    <property type="gene ID" value="evm.TU.03.320"/>
</dbReference>
<reference evidence="2" key="1">
    <citation type="submission" date="2018-11" db="EMBL/GenBank/DDBJ databases">
        <authorList>
            <person name="Grassa J C."/>
        </authorList>
    </citation>
    <scope>NUCLEOTIDE SEQUENCE [LARGE SCALE GENOMIC DNA]</scope>
</reference>
<dbReference type="InterPro" id="IPR012337">
    <property type="entry name" value="RNaseH-like_sf"/>
</dbReference>
<proteinExistence type="predicted"/>
<keyword evidence="3" id="KW-1185">Reference proteome</keyword>
<dbReference type="Pfam" id="PF13456">
    <property type="entry name" value="RVT_3"/>
    <property type="match status" value="1"/>
</dbReference>